<gene>
    <name evidence="2" type="ORF">WMO66_12715</name>
</gene>
<dbReference type="Proteomes" id="UP001491552">
    <property type="component" value="Unassembled WGS sequence"/>
</dbReference>
<dbReference type="PANTHER" id="PTHR11614">
    <property type="entry name" value="PHOSPHOLIPASE-RELATED"/>
    <property type="match status" value="1"/>
</dbReference>
<protein>
    <submittedName>
        <fullName evidence="2">Alpha/beta hydrolase</fullName>
    </submittedName>
</protein>
<evidence type="ECO:0000259" key="1">
    <source>
        <dbReference type="Pfam" id="PF12146"/>
    </source>
</evidence>
<proteinExistence type="predicted"/>
<dbReference type="RefSeq" id="WP_349136798.1">
    <property type="nucleotide sequence ID" value="NZ_JBBMFF010000259.1"/>
</dbReference>
<reference evidence="2 3" key="1">
    <citation type="submission" date="2024-03" db="EMBL/GenBank/DDBJ databases">
        <title>Human intestinal bacterial collection.</title>
        <authorList>
            <person name="Pauvert C."/>
            <person name="Hitch T.C.A."/>
            <person name="Clavel T."/>
        </authorList>
    </citation>
    <scope>NUCLEOTIDE SEQUENCE [LARGE SCALE GENOMIC DNA]</scope>
    <source>
        <strain evidence="2 3">CLA-AA-H192</strain>
    </source>
</reference>
<sequence>MGRREKEGAAMGELPFALAPEAALGAWLREAEREMEPHRTAGTYRGFDSTELPWQAVHADRPRAHVVLLHGFTEFPEKYRELCRYLRQAGCTVWLPVLRGHGQGGIVHVDRFEDYVRDMACFLRDIVPERPLLFGHSMGGGVAARLLQELPDCAARAVLCSPMLCPQTGRAPYWLALGCARVLLRRGEREKSPLFSGAYDPNAEFSCSGCTSRARFRAAMDCRAECPAYQTMGASNRWVYESLALRSRVLSPRACRRVQVPVLVCSAGRDTQVSLREQRLLAARLPQGRLLEFPDEKHELYNAGNAGLAAFLGAVLEFFGLTAGYGKEETK</sequence>
<name>A0ABV1G9K2_9FIRM</name>
<comment type="caution">
    <text evidence="2">The sequence shown here is derived from an EMBL/GenBank/DDBJ whole genome shotgun (WGS) entry which is preliminary data.</text>
</comment>
<evidence type="ECO:0000313" key="2">
    <source>
        <dbReference type="EMBL" id="MEQ2512095.1"/>
    </source>
</evidence>
<dbReference type="Gene3D" id="3.40.50.1820">
    <property type="entry name" value="alpha/beta hydrolase"/>
    <property type="match status" value="1"/>
</dbReference>
<keyword evidence="3" id="KW-1185">Reference proteome</keyword>
<organism evidence="2 3">
    <name type="scientific">Faecousia intestinalis</name>
    <dbReference type="NCBI Taxonomy" id="3133167"/>
    <lineage>
        <taxon>Bacteria</taxon>
        <taxon>Bacillati</taxon>
        <taxon>Bacillota</taxon>
        <taxon>Clostridia</taxon>
        <taxon>Eubacteriales</taxon>
        <taxon>Oscillospiraceae</taxon>
        <taxon>Faecousia</taxon>
    </lineage>
</organism>
<accession>A0ABV1G9K2</accession>
<dbReference type="EMBL" id="JBBMFF010000259">
    <property type="protein sequence ID" value="MEQ2512095.1"/>
    <property type="molecule type" value="Genomic_DNA"/>
</dbReference>
<keyword evidence="2" id="KW-0378">Hydrolase</keyword>
<dbReference type="InterPro" id="IPR029058">
    <property type="entry name" value="AB_hydrolase_fold"/>
</dbReference>
<feature type="domain" description="Serine aminopeptidase S33" evidence="1">
    <location>
        <begin position="61"/>
        <end position="302"/>
    </location>
</feature>
<evidence type="ECO:0000313" key="3">
    <source>
        <dbReference type="Proteomes" id="UP001491552"/>
    </source>
</evidence>
<dbReference type="InterPro" id="IPR051044">
    <property type="entry name" value="MAG_DAG_Lipase"/>
</dbReference>
<dbReference type="Pfam" id="PF12146">
    <property type="entry name" value="Hydrolase_4"/>
    <property type="match status" value="1"/>
</dbReference>
<dbReference type="SUPFAM" id="SSF53474">
    <property type="entry name" value="alpha/beta-Hydrolases"/>
    <property type="match status" value="1"/>
</dbReference>
<dbReference type="InterPro" id="IPR022742">
    <property type="entry name" value="Hydrolase_4"/>
</dbReference>
<dbReference type="GO" id="GO:0016787">
    <property type="term" value="F:hydrolase activity"/>
    <property type="evidence" value="ECO:0007669"/>
    <property type="project" value="UniProtKB-KW"/>
</dbReference>